<sequence length="131" mass="13572">MSLVAGRDVVMQSTTASGGTVRGNVTTKAMVLDQVASLTAGGVMVVQAGRDAQLQAVQIPQGGADGAGAEGGVMVAAGRDLTLSTVQTSSSRDQVWNATNFKKESQSQDVGTEIKAEGERISECPEEWKRC</sequence>
<comment type="caution">
    <text evidence="1">The sequence shown here is derived from an EMBL/GenBank/DDBJ whole genome shotgun (WGS) entry which is preliminary data.</text>
</comment>
<reference evidence="1 2" key="1">
    <citation type="submission" date="2017-11" db="EMBL/GenBank/DDBJ databases">
        <title>Draft genome sequence of Mitsuaria sp. HWN-4.</title>
        <authorList>
            <person name="Gundlapally S.R."/>
        </authorList>
    </citation>
    <scope>NUCLEOTIDE SEQUENCE [LARGE SCALE GENOMIC DNA]</scope>
    <source>
        <strain evidence="1 2">HWN-4</strain>
    </source>
</reference>
<dbReference type="Proteomes" id="UP000231501">
    <property type="component" value="Unassembled WGS sequence"/>
</dbReference>
<protein>
    <submittedName>
        <fullName evidence="1">Uncharacterized protein</fullName>
    </submittedName>
</protein>
<dbReference type="EMBL" id="PEOG01000119">
    <property type="protein sequence ID" value="PIM50584.1"/>
    <property type="molecule type" value="Genomic_DNA"/>
</dbReference>
<accession>A0A2G9C4L9</accession>
<organism evidence="1 2">
    <name type="scientific">Roseateles chitinivorans</name>
    <dbReference type="NCBI Taxonomy" id="2917965"/>
    <lineage>
        <taxon>Bacteria</taxon>
        <taxon>Pseudomonadati</taxon>
        <taxon>Pseudomonadota</taxon>
        <taxon>Betaproteobacteria</taxon>
        <taxon>Burkholderiales</taxon>
        <taxon>Sphaerotilaceae</taxon>
        <taxon>Roseateles</taxon>
    </lineage>
</organism>
<keyword evidence="2" id="KW-1185">Reference proteome</keyword>
<gene>
    <name evidence="1" type="ORF">CS062_24260</name>
</gene>
<name>A0A2G9C4L9_9BURK</name>
<dbReference type="RefSeq" id="WP_099864398.1">
    <property type="nucleotide sequence ID" value="NZ_PEOG01000119.1"/>
</dbReference>
<evidence type="ECO:0000313" key="2">
    <source>
        <dbReference type="Proteomes" id="UP000231501"/>
    </source>
</evidence>
<dbReference type="AlphaFoldDB" id="A0A2G9C4L9"/>
<proteinExistence type="predicted"/>
<evidence type="ECO:0000313" key="1">
    <source>
        <dbReference type="EMBL" id="PIM50584.1"/>
    </source>
</evidence>